<gene>
    <name evidence="1" type="ORF">Tsubulata_049674</name>
</gene>
<reference evidence="1" key="1">
    <citation type="submission" date="2022-02" db="EMBL/GenBank/DDBJ databases">
        <authorList>
            <person name="Henning P.M."/>
            <person name="McCubbin A.G."/>
            <person name="Shore J.S."/>
        </authorList>
    </citation>
    <scope>NUCLEOTIDE SEQUENCE</scope>
    <source>
        <strain evidence="1">F60SS</strain>
        <tissue evidence="1">Leaves</tissue>
    </source>
</reference>
<dbReference type="AlphaFoldDB" id="A0A9Q0G4U9"/>
<organism evidence="1 2">
    <name type="scientific">Turnera subulata</name>
    <dbReference type="NCBI Taxonomy" id="218843"/>
    <lineage>
        <taxon>Eukaryota</taxon>
        <taxon>Viridiplantae</taxon>
        <taxon>Streptophyta</taxon>
        <taxon>Embryophyta</taxon>
        <taxon>Tracheophyta</taxon>
        <taxon>Spermatophyta</taxon>
        <taxon>Magnoliopsida</taxon>
        <taxon>eudicotyledons</taxon>
        <taxon>Gunneridae</taxon>
        <taxon>Pentapetalae</taxon>
        <taxon>rosids</taxon>
        <taxon>fabids</taxon>
        <taxon>Malpighiales</taxon>
        <taxon>Passifloraceae</taxon>
        <taxon>Turnera</taxon>
    </lineage>
</organism>
<comment type="caution">
    <text evidence="1">The sequence shown here is derived from an EMBL/GenBank/DDBJ whole genome shotgun (WGS) entry which is preliminary data.</text>
</comment>
<proteinExistence type="predicted"/>
<protein>
    <submittedName>
        <fullName evidence="1">Uncharacterized protein</fullName>
    </submittedName>
</protein>
<dbReference type="EMBL" id="JAKUCV010002233">
    <property type="protein sequence ID" value="KAJ4843445.1"/>
    <property type="molecule type" value="Genomic_DNA"/>
</dbReference>
<sequence>MSLRFVPPPTHPTPICPHSLKHFLQKLRTKVTRQRLSKYPTTQCNRPDGGQVIVQPWKIWQSHRLTVGNGAKS</sequence>
<reference evidence="1" key="2">
    <citation type="journal article" date="2023" name="Plants (Basel)">
        <title>Annotation of the Turnera subulata (Passifloraceae) Draft Genome Reveals the S-Locus Evolved after the Divergence of Turneroideae from Passifloroideae in a Stepwise Manner.</title>
        <authorList>
            <person name="Henning P.M."/>
            <person name="Roalson E.H."/>
            <person name="Mir W."/>
            <person name="McCubbin A.G."/>
            <person name="Shore J.S."/>
        </authorList>
    </citation>
    <scope>NUCLEOTIDE SEQUENCE</scope>
    <source>
        <strain evidence="1">F60SS</strain>
    </source>
</reference>
<evidence type="ECO:0000313" key="1">
    <source>
        <dbReference type="EMBL" id="KAJ4843445.1"/>
    </source>
</evidence>
<dbReference type="Proteomes" id="UP001141552">
    <property type="component" value="Unassembled WGS sequence"/>
</dbReference>
<evidence type="ECO:0000313" key="2">
    <source>
        <dbReference type="Proteomes" id="UP001141552"/>
    </source>
</evidence>
<name>A0A9Q0G4U9_9ROSI</name>
<keyword evidence="2" id="KW-1185">Reference proteome</keyword>
<accession>A0A9Q0G4U9</accession>